<protein>
    <submittedName>
        <fullName evidence="1">Immunity protein 52 of polymorphic toxin system</fullName>
    </submittedName>
</protein>
<evidence type="ECO:0000313" key="2">
    <source>
        <dbReference type="Proteomes" id="UP000269157"/>
    </source>
</evidence>
<name>A0A497WP26_9RHOB</name>
<dbReference type="OrthoDB" id="1334041at28211"/>
<comment type="caution">
    <text evidence="1">The sequence shown here is derived from an EMBL/GenBank/DDBJ whole genome shotgun (WGS) entry which is preliminary data.</text>
</comment>
<dbReference type="RefSeq" id="WP_121023599.1">
    <property type="nucleotide sequence ID" value="NZ_RCCE01000003.1"/>
</dbReference>
<keyword evidence="2" id="KW-1185">Reference proteome</keyword>
<dbReference type="EMBL" id="RCCE01000003">
    <property type="protein sequence ID" value="RLJ51699.1"/>
    <property type="molecule type" value="Genomic_DNA"/>
</dbReference>
<accession>A0A497WP26</accession>
<dbReference type="Proteomes" id="UP000269157">
    <property type="component" value="Unassembled WGS sequence"/>
</dbReference>
<dbReference type="AlphaFoldDB" id="A0A497WP26"/>
<sequence>MADREALLREAERKLKEQLRERTSEDPDGTPSLDAWLHPVPQTLDQAVASLLPVLSALKGQNDYVQGWRVVRTAQEHETATGLDVIADPEALVEFLRGSRGIGDDSYSFSILGFSKRIYPDDPSSYSAQLSYTGGMAPRNSDVVRFTTRAPRAGDTLSFEQWVQLVGTLVTWRRARFVGVGPASYGIHNAVYDHRVWPGWMGWFPDTLEPRQLPDFALVRPVGMGTLVAAQERTIRADSQADLDRAAQLEIALAELGVLPTSREVK</sequence>
<reference evidence="1 2" key="1">
    <citation type="submission" date="2018-10" db="EMBL/GenBank/DDBJ databases">
        <title>Genomic Encyclopedia of Archaeal and Bacterial Type Strains, Phase II (KMG-II): from individual species to whole genera.</title>
        <authorList>
            <person name="Goeker M."/>
        </authorList>
    </citation>
    <scope>NUCLEOTIDE SEQUENCE [LARGE SCALE GENOMIC DNA]</scope>
    <source>
        <strain evidence="1 2">DSM 29466</strain>
    </source>
</reference>
<evidence type="ECO:0000313" key="1">
    <source>
        <dbReference type="EMBL" id="RLJ51699.1"/>
    </source>
</evidence>
<organism evidence="1 2">
    <name type="scientific">Litoreibacter meonggei</name>
    <dbReference type="NCBI Taxonomy" id="1049199"/>
    <lineage>
        <taxon>Bacteria</taxon>
        <taxon>Pseudomonadati</taxon>
        <taxon>Pseudomonadota</taxon>
        <taxon>Alphaproteobacteria</taxon>
        <taxon>Rhodobacterales</taxon>
        <taxon>Roseobacteraceae</taxon>
        <taxon>Litoreibacter</taxon>
    </lineage>
</organism>
<proteinExistence type="predicted"/>
<gene>
    <name evidence="1" type="ORF">BCF46_1914</name>
</gene>